<keyword evidence="2" id="KW-1185">Reference proteome</keyword>
<name>A0A512MIA1_9BACT</name>
<proteinExistence type="predicted"/>
<evidence type="ECO:0000313" key="1">
    <source>
        <dbReference type="EMBL" id="GEP46466.1"/>
    </source>
</evidence>
<protein>
    <recommendedName>
        <fullName evidence="3">Mu-like prophage FluMu protein gp36</fullName>
    </recommendedName>
</protein>
<dbReference type="AlphaFoldDB" id="A0A512MIA1"/>
<dbReference type="Proteomes" id="UP000321577">
    <property type="component" value="Unassembled WGS sequence"/>
</dbReference>
<gene>
    <name evidence="1" type="ORF">BGE01nite_57570</name>
</gene>
<reference evidence="1 2" key="1">
    <citation type="submission" date="2019-07" db="EMBL/GenBank/DDBJ databases">
        <title>Whole genome shotgun sequence of Brevifollis gellanilyticus NBRC 108608.</title>
        <authorList>
            <person name="Hosoyama A."/>
            <person name="Uohara A."/>
            <person name="Ohji S."/>
            <person name="Ichikawa N."/>
        </authorList>
    </citation>
    <scope>NUCLEOTIDE SEQUENCE [LARGE SCALE GENOMIC DNA]</scope>
    <source>
        <strain evidence="1 2">NBRC 108608</strain>
    </source>
</reference>
<evidence type="ECO:0008006" key="3">
    <source>
        <dbReference type="Google" id="ProtNLM"/>
    </source>
</evidence>
<evidence type="ECO:0000313" key="2">
    <source>
        <dbReference type="Proteomes" id="UP000321577"/>
    </source>
</evidence>
<comment type="caution">
    <text evidence="1">The sequence shown here is derived from an EMBL/GenBank/DDBJ whole genome shotgun (WGS) entry which is preliminary data.</text>
</comment>
<accession>A0A512MIA1</accession>
<dbReference type="RefSeq" id="WP_146856362.1">
    <property type="nucleotide sequence ID" value="NZ_BKAG01000110.1"/>
</dbReference>
<dbReference type="EMBL" id="BKAG01000110">
    <property type="protein sequence ID" value="GEP46466.1"/>
    <property type="molecule type" value="Genomic_DNA"/>
</dbReference>
<sequence>MPWITPTLSQCQQRITGAEWQALHRAATQAGQDGEEMAQDIIDHIVTRIRGRVAARPENLLGPEGSIPDELTTCFLALWVYDFITRLPGMSKLLDDRRLEAWRSAESELRHVAEGKIKLVQPVNPAGADLQASAGTVEVVSATQRRVTREGVSGLF</sequence>
<organism evidence="1 2">
    <name type="scientific">Brevifollis gellanilyticus</name>
    <dbReference type="NCBI Taxonomy" id="748831"/>
    <lineage>
        <taxon>Bacteria</taxon>
        <taxon>Pseudomonadati</taxon>
        <taxon>Verrucomicrobiota</taxon>
        <taxon>Verrucomicrobiia</taxon>
        <taxon>Verrucomicrobiales</taxon>
        <taxon>Verrucomicrobiaceae</taxon>
    </lineage>
</organism>